<reference evidence="3 4" key="1">
    <citation type="journal article" date="2023" name="Hortic Res">
        <title>The complete reference genome for grapevine (Vitis vinifera L.) genetics and breeding.</title>
        <authorList>
            <person name="Shi X."/>
            <person name="Cao S."/>
            <person name="Wang X."/>
            <person name="Huang S."/>
            <person name="Wang Y."/>
            <person name="Liu Z."/>
            <person name="Liu W."/>
            <person name="Leng X."/>
            <person name="Peng Y."/>
            <person name="Wang N."/>
            <person name="Wang Y."/>
            <person name="Ma Z."/>
            <person name="Xu X."/>
            <person name="Zhang F."/>
            <person name="Xue H."/>
            <person name="Zhong H."/>
            <person name="Wang Y."/>
            <person name="Zhang K."/>
            <person name="Velt A."/>
            <person name="Avia K."/>
            <person name="Holtgrawe D."/>
            <person name="Grimplet J."/>
            <person name="Matus J.T."/>
            <person name="Ware D."/>
            <person name="Wu X."/>
            <person name="Wang H."/>
            <person name="Liu C."/>
            <person name="Fang Y."/>
            <person name="Rustenholz C."/>
            <person name="Cheng Z."/>
            <person name="Xiao H."/>
            <person name="Zhou Y."/>
        </authorList>
    </citation>
    <scope>NUCLEOTIDE SEQUENCE [LARGE SCALE GENOMIC DNA]</scope>
    <source>
        <strain evidence="4">cv. Pinot noir / PN40024</strain>
        <tissue evidence="3">Leaf</tissue>
    </source>
</reference>
<accession>A0ABY9DN38</accession>
<evidence type="ECO:0000259" key="2">
    <source>
        <dbReference type="Pfam" id="PF13952"/>
    </source>
</evidence>
<dbReference type="EMBL" id="CP126664">
    <property type="protein sequence ID" value="WKA09143.1"/>
    <property type="molecule type" value="Genomic_DNA"/>
</dbReference>
<evidence type="ECO:0000313" key="3">
    <source>
        <dbReference type="EMBL" id="WKA09143.1"/>
    </source>
</evidence>
<feature type="compositionally biased region" description="Basic and acidic residues" evidence="1">
    <location>
        <begin position="623"/>
        <end position="660"/>
    </location>
</feature>
<feature type="domain" description="DUF4216" evidence="2">
    <location>
        <begin position="257"/>
        <end position="327"/>
    </location>
</feature>
<dbReference type="InterPro" id="IPR036875">
    <property type="entry name" value="Znf_CCHC_sf"/>
</dbReference>
<protein>
    <recommendedName>
        <fullName evidence="2">DUF4216 domain-containing protein</fullName>
    </recommendedName>
</protein>
<dbReference type="SUPFAM" id="SSF57756">
    <property type="entry name" value="Retrovirus zinc finger-like domains"/>
    <property type="match status" value="1"/>
</dbReference>
<organism evidence="3 4">
    <name type="scientific">Vitis vinifera</name>
    <name type="common">Grape</name>
    <dbReference type="NCBI Taxonomy" id="29760"/>
    <lineage>
        <taxon>Eukaryota</taxon>
        <taxon>Viridiplantae</taxon>
        <taxon>Streptophyta</taxon>
        <taxon>Embryophyta</taxon>
        <taxon>Tracheophyta</taxon>
        <taxon>Spermatophyta</taxon>
        <taxon>Magnoliopsida</taxon>
        <taxon>eudicotyledons</taxon>
        <taxon>Gunneridae</taxon>
        <taxon>Pentapetalae</taxon>
        <taxon>rosids</taxon>
        <taxon>Vitales</taxon>
        <taxon>Vitaceae</taxon>
        <taxon>Viteae</taxon>
        <taxon>Vitis</taxon>
    </lineage>
</organism>
<sequence length="732" mass="84681">MFYIHNLGALESWEVADLDESMSRLMLSSSSSKKDSSSSSFLDASVPASNFSSAPALSSLLVLVGSGMISEDSINQMDQFLREALQNPRERLSNRNVDDLNDQSNGFSVFSQRARPFGSYQQLEFSRAEIEKTHWYILNNCKELQSYLCEHMEQLEKETDDNLFQRQKQLFPKWFANHMKILRHQGSPEATDELYSLASGPDRRVSLYHSCVVNGIRFHTKDRDDRHITQNSGVLVLGDHYEDMIDFYGVLLNVVVLDYIFNNQVVLFKCEWFDTDPNKKRLLDDGVLRCINVDNKWYEEDPYVLASQAQQIFYVNDPKLGSSWKVVQKVLHRHIFDVPEQTTTNDSENDNEDPTIEEAYQENDSTDIVWSVNQDCNVLQYQRADGDPSYIDIENVVDHGRRFENDDLTAFINDQDEEDDTLVDYCSEDNENSDEEDHDSDSDMQAMSCAICQSFEHLVEECPILLAAREMFGMPCGICQSFEHLVEECPIIPVTREIFGDYNTYNSNCRNHPNFFWEPQPRQYMQPAQTPHQALKLEQAIVNLTKVVEDFVAHHKSIIDQFKQDNAQVRQEIDSQEKKMDGRLNDLSQKIDNLEYSSSRLINLNTEREKENSPSQPHQNQKGIHEMEAKESDKEVDLPTCKLEHKEESEIEKEKREEIKGKKKGKSTEEDDYDVNVQGSPQRIVIKEEMMKNHIPAPFPQALYGKIIQSKSQVRDANFIWDPSKLNQNPIF</sequence>
<dbReference type="Pfam" id="PF13952">
    <property type="entry name" value="DUF4216"/>
    <property type="match status" value="1"/>
</dbReference>
<dbReference type="Gene3D" id="4.10.60.10">
    <property type="entry name" value="Zinc finger, CCHC-type"/>
    <property type="match status" value="1"/>
</dbReference>
<feature type="region of interest" description="Disordered" evidence="1">
    <location>
        <begin position="605"/>
        <end position="674"/>
    </location>
</feature>
<evidence type="ECO:0000313" key="4">
    <source>
        <dbReference type="Proteomes" id="UP001227230"/>
    </source>
</evidence>
<dbReference type="PANTHER" id="PTHR48258:SF6">
    <property type="entry name" value="LEUCINE-RICH REPEAT DOMAIN, L DOMAIN-CONTAINING PROTEIN"/>
    <property type="match status" value="1"/>
</dbReference>
<dbReference type="PANTHER" id="PTHR48258">
    <property type="entry name" value="DUF4218 DOMAIN-CONTAINING PROTEIN-RELATED"/>
    <property type="match status" value="1"/>
</dbReference>
<evidence type="ECO:0000256" key="1">
    <source>
        <dbReference type="SAM" id="MobiDB-lite"/>
    </source>
</evidence>
<feature type="compositionally biased region" description="Polar residues" evidence="1">
    <location>
        <begin position="613"/>
        <end position="622"/>
    </location>
</feature>
<gene>
    <name evidence="3" type="ORF">VitviT2T_026818</name>
</gene>
<keyword evidence="4" id="KW-1185">Reference proteome</keyword>
<name>A0ABY9DN38_VITVI</name>
<dbReference type="InterPro" id="IPR025312">
    <property type="entry name" value="DUF4216"/>
</dbReference>
<proteinExistence type="predicted"/>
<dbReference type="Proteomes" id="UP001227230">
    <property type="component" value="Chromosome 17"/>
</dbReference>